<dbReference type="RefSeq" id="WP_279571603.1">
    <property type="nucleotide sequence ID" value="NZ_LWID01000001.1"/>
</dbReference>
<sequence length="143" mass="17357">MKYDDQNWHINENFPEYLDSRCAMTHMGYYMAWIVNNDLVSDMLKENFPKEIDLLLQRKITGVDFIITCCDNKITSDDMNELGNLFSKYYYEEKYFTDYVDLCDLENESIFDEPNTWSKYDKLSEVIDVRYQKWLKRNNKTKK</sequence>
<evidence type="ECO:0000259" key="1">
    <source>
        <dbReference type="Pfam" id="PF25191"/>
    </source>
</evidence>
<name>A0A9X4SJH0_9PAST</name>
<organism evidence="2 3">
    <name type="scientific">Volucribacter amazonae</name>
    <dbReference type="NCBI Taxonomy" id="256731"/>
    <lineage>
        <taxon>Bacteria</taxon>
        <taxon>Pseudomonadati</taxon>
        <taxon>Pseudomonadota</taxon>
        <taxon>Gammaproteobacteria</taxon>
        <taxon>Pasteurellales</taxon>
        <taxon>Pasteurellaceae</taxon>
        <taxon>Volucribacter</taxon>
    </lineage>
</organism>
<reference evidence="2" key="1">
    <citation type="submission" date="2016-03" db="EMBL/GenBank/DDBJ databases">
        <title>Co-evolution between Pasteurellaceae and their hosts.</title>
        <authorList>
            <person name="Hansen M.J."/>
            <person name="Bojesen A.M."/>
            <person name="Planet P."/>
        </authorList>
    </citation>
    <scope>NUCLEOTIDE SEQUENCE</scope>
    <source>
        <strain evidence="2">146/S8/89</strain>
    </source>
</reference>
<dbReference type="InterPro" id="IPR057154">
    <property type="entry name" value="DUF7832"/>
</dbReference>
<feature type="domain" description="DUF7832" evidence="1">
    <location>
        <begin position="2"/>
        <end position="110"/>
    </location>
</feature>
<evidence type="ECO:0000313" key="3">
    <source>
        <dbReference type="Proteomes" id="UP001155500"/>
    </source>
</evidence>
<dbReference type="AlphaFoldDB" id="A0A9X4SJH0"/>
<dbReference type="EMBL" id="LWID01000001">
    <property type="protein sequence ID" value="MDG6894104.1"/>
    <property type="molecule type" value="Genomic_DNA"/>
</dbReference>
<comment type="caution">
    <text evidence="2">The sequence shown here is derived from an EMBL/GenBank/DDBJ whole genome shotgun (WGS) entry which is preliminary data.</text>
</comment>
<dbReference type="Proteomes" id="UP001155500">
    <property type="component" value="Unassembled WGS sequence"/>
</dbReference>
<protein>
    <recommendedName>
        <fullName evidence="1">DUF7832 domain-containing protein</fullName>
    </recommendedName>
</protein>
<keyword evidence="3" id="KW-1185">Reference proteome</keyword>
<dbReference type="Pfam" id="PF25191">
    <property type="entry name" value="DUF7832"/>
    <property type="match status" value="1"/>
</dbReference>
<accession>A0A9X4SJH0</accession>
<evidence type="ECO:0000313" key="2">
    <source>
        <dbReference type="EMBL" id="MDG6894104.1"/>
    </source>
</evidence>
<gene>
    <name evidence="2" type="ORF">A6A20_00295</name>
</gene>
<proteinExistence type="predicted"/>